<proteinExistence type="predicted"/>
<geneLocation type="plasmid" evidence="2">
    <name>pmj2</name>
</geneLocation>
<keyword evidence="1" id="KW-0614">Plasmid</keyword>
<protein>
    <submittedName>
        <fullName evidence="1">IncF plasmid conjugative transfer pilus assembly protein TraW</fullName>
    </submittedName>
</protein>
<accession>A0A2A5T7A9</accession>
<dbReference type="NCBIfam" id="TIGR02743">
    <property type="entry name" value="TraW"/>
    <property type="match status" value="1"/>
</dbReference>
<comment type="caution">
    <text evidence="1">The sequence shown here is derived from an EMBL/GenBank/DDBJ whole genome shotgun (WGS) entry which is preliminary data.</text>
</comment>
<keyword evidence="2" id="KW-1185">Reference proteome</keyword>
<name>A0A2A5T7A9_9GAMM</name>
<dbReference type="EMBL" id="NBYY01000007">
    <property type="protein sequence ID" value="PCS24008.1"/>
    <property type="molecule type" value="Genomic_DNA"/>
</dbReference>
<sequence>MLIVSCDAVANDLGVMGKTYPIIERDLIDVIHERIQEKTKSGELDELHHGMKDRSKEYARRPPGIDLPRAKEYRAVEVNPVYTLEDDIVDADGKVLFKAGTKVNPLEIRPLTKTLCFIDADDSEQVIWLQTYCAQDPRNKLILVNGDFQLLSNQTGLRLYFDQRGYLVGRFGIAALPAVIRQSGRVLYVEEFPIK</sequence>
<dbReference type="Proteomes" id="UP000219020">
    <property type="component" value="Plasmid pMJ2"/>
</dbReference>
<evidence type="ECO:0000313" key="1">
    <source>
        <dbReference type="EMBL" id="PCS24008.1"/>
    </source>
</evidence>
<dbReference type="AlphaFoldDB" id="A0A2A5T7A9"/>
<dbReference type="InterPro" id="IPR014114">
    <property type="entry name" value="TraW"/>
</dbReference>
<gene>
    <name evidence="1" type="ORF">BTN49_0281</name>
</gene>
<evidence type="ECO:0000313" key="2">
    <source>
        <dbReference type="Proteomes" id="UP000219020"/>
    </source>
</evidence>
<organism evidence="1 2">
    <name type="scientific">Candidatus Enterovibrio escicola</name>
    <dbReference type="NCBI Taxonomy" id="1927127"/>
    <lineage>
        <taxon>Bacteria</taxon>
        <taxon>Pseudomonadati</taxon>
        <taxon>Pseudomonadota</taxon>
        <taxon>Gammaproteobacteria</taxon>
        <taxon>Vibrionales</taxon>
        <taxon>Vibrionaceae</taxon>
        <taxon>Enterovibrio</taxon>
    </lineage>
</organism>
<reference evidence="2" key="1">
    <citation type="submission" date="2017-04" db="EMBL/GenBank/DDBJ databases">
        <title>Genome evolution of the luminous symbionts of deep sea anglerfish.</title>
        <authorList>
            <person name="Hendry T.A."/>
        </authorList>
    </citation>
    <scope>NUCLEOTIDE SEQUENCE [LARGE SCALE GENOMIC DNA]</scope>
    <source>
        <plasmid evidence="2">pmj2</plasmid>
    </source>
</reference>